<comment type="caution">
    <text evidence="1">The sequence shown here is derived from an EMBL/GenBank/DDBJ whole genome shotgun (WGS) entry which is preliminary data.</text>
</comment>
<evidence type="ECO:0000313" key="2">
    <source>
        <dbReference type="Proteomes" id="UP000194546"/>
    </source>
</evidence>
<gene>
    <name evidence="1" type="ORF">PAMC26510_23720</name>
</gene>
<evidence type="ECO:0000313" key="1">
    <source>
        <dbReference type="EMBL" id="OTP71017.1"/>
    </source>
</evidence>
<dbReference type="Proteomes" id="UP000194546">
    <property type="component" value="Unassembled WGS sequence"/>
</dbReference>
<name>A0A242MI87_CABSO</name>
<reference evidence="1 2" key="1">
    <citation type="submission" date="2017-03" db="EMBL/GenBank/DDBJ databases">
        <title>Genome analysis of strain PAMC 26510.</title>
        <authorList>
            <person name="Oh H.-M."/>
            <person name="Yang J.-A."/>
        </authorList>
    </citation>
    <scope>NUCLEOTIDE SEQUENCE [LARGE SCALE GENOMIC DNA]</scope>
    <source>
        <strain evidence="1 2">PAMC 26510</strain>
    </source>
</reference>
<organism evidence="1 2">
    <name type="scientific">Caballeronia sordidicola</name>
    <name type="common">Burkholderia sordidicola</name>
    <dbReference type="NCBI Taxonomy" id="196367"/>
    <lineage>
        <taxon>Bacteria</taxon>
        <taxon>Pseudomonadati</taxon>
        <taxon>Pseudomonadota</taxon>
        <taxon>Betaproteobacteria</taxon>
        <taxon>Burkholderiales</taxon>
        <taxon>Burkholderiaceae</taxon>
        <taxon>Caballeronia</taxon>
    </lineage>
</organism>
<accession>A0A242MI87</accession>
<proteinExistence type="predicted"/>
<protein>
    <submittedName>
        <fullName evidence="1">Uncharacterized protein</fullName>
    </submittedName>
</protein>
<sequence>MLHRGTVTIRTANVLATEIRSGTAFSAMMRAISEANPRNYDSLVGATFFD</sequence>
<dbReference type="AlphaFoldDB" id="A0A242MI87"/>
<dbReference type="EMBL" id="NBTY01000129">
    <property type="protein sequence ID" value="OTP71017.1"/>
    <property type="molecule type" value="Genomic_DNA"/>
</dbReference>